<feature type="region of interest" description="Disordered" evidence="1">
    <location>
        <begin position="32"/>
        <end position="57"/>
    </location>
</feature>
<gene>
    <name evidence="2" type="ORF">KC01_LOCUS21784</name>
</gene>
<proteinExistence type="predicted"/>
<evidence type="ECO:0000313" key="3">
    <source>
        <dbReference type="Proteomes" id="UP001497482"/>
    </source>
</evidence>
<protein>
    <submittedName>
        <fullName evidence="2">Uncharacterized protein</fullName>
    </submittedName>
</protein>
<keyword evidence="3" id="KW-1185">Reference proteome</keyword>
<dbReference type="AlphaFoldDB" id="A0AAV2KWF1"/>
<dbReference type="Proteomes" id="UP001497482">
    <property type="component" value="Chromosome 2"/>
</dbReference>
<accession>A0AAV2KWF1</accession>
<evidence type="ECO:0000256" key="1">
    <source>
        <dbReference type="SAM" id="MobiDB-lite"/>
    </source>
</evidence>
<evidence type="ECO:0000313" key="2">
    <source>
        <dbReference type="EMBL" id="CAL1592541.1"/>
    </source>
</evidence>
<name>A0AAV2KWF1_KNICA</name>
<reference evidence="2 3" key="1">
    <citation type="submission" date="2024-04" db="EMBL/GenBank/DDBJ databases">
        <authorList>
            <person name="Waldvogel A.-M."/>
            <person name="Schoenle A."/>
        </authorList>
    </citation>
    <scope>NUCLEOTIDE SEQUENCE [LARGE SCALE GENOMIC DNA]</scope>
</reference>
<organism evidence="2 3">
    <name type="scientific">Knipowitschia caucasica</name>
    <name type="common">Caucasian dwarf goby</name>
    <name type="synonym">Pomatoschistus caucasicus</name>
    <dbReference type="NCBI Taxonomy" id="637954"/>
    <lineage>
        <taxon>Eukaryota</taxon>
        <taxon>Metazoa</taxon>
        <taxon>Chordata</taxon>
        <taxon>Craniata</taxon>
        <taxon>Vertebrata</taxon>
        <taxon>Euteleostomi</taxon>
        <taxon>Actinopterygii</taxon>
        <taxon>Neopterygii</taxon>
        <taxon>Teleostei</taxon>
        <taxon>Neoteleostei</taxon>
        <taxon>Acanthomorphata</taxon>
        <taxon>Gobiaria</taxon>
        <taxon>Gobiiformes</taxon>
        <taxon>Gobioidei</taxon>
        <taxon>Gobiidae</taxon>
        <taxon>Gobiinae</taxon>
        <taxon>Knipowitschia</taxon>
    </lineage>
</organism>
<sequence length="107" mass="11524">MVFGRHSVRVDRLAALKPDGCSPEVPPCLPPAAQLARSKRPAVSAASSDPQRKHGVPAGLSARMDHLACERAHMKALLQDVRRFSGEHVLGTPVPDLAPLCEDDVMR</sequence>
<dbReference type="EMBL" id="OZ035824">
    <property type="protein sequence ID" value="CAL1592541.1"/>
    <property type="molecule type" value="Genomic_DNA"/>
</dbReference>